<dbReference type="Proteomes" id="UP000321954">
    <property type="component" value="Chromosome"/>
</dbReference>
<evidence type="ECO:0000256" key="4">
    <source>
        <dbReference type="ARBA" id="ARBA00022695"/>
    </source>
</evidence>
<dbReference type="GO" id="GO:0009298">
    <property type="term" value="P:GDP-mannose biosynthetic process"/>
    <property type="evidence" value="ECO:0007669"/>
    <property type="project" value="TreeGrafter"/>
</dbReference>
<evidence type="ECO:0000256" key="7">
    <source>
        <dbReference type="ARBA" id="ARBA00047343"/>
    </source>
</evidence>
<dbReference type="GO" id="GO:0005525">
    <property type="term" value="F:GTP binding"/>
    <property type="evidence" value="ECO:0007669"/>
    <property type="project" value="UniProtKB-KW"/>
</dbReference>
<dbReference type="SUPFAM" id="SSF53448">
    <property type="entry name" value="Nucleotide-diphospho-sugar transferases"/>
    <property type="match status" value="1"/>
</dbReference>
<evidence type="ECO:0000259" key="9">
    <source>
        <dbReference type="Pfam" id="PF22640"/>
    </source>
</evidence>
<keyword evidence="6" id="KW-0342">GTP-binding</keyword>
<feature type="domain" description="MannoseP isomerase/GMP-like beta-helix" evidence="9">
    <location>
        <begin position="308"/>
        <end position="354"/>
    </location>
</feature>
<evidence type="ECO:0000256" key="5">
    <source>
        <dbReference type="ARBA" id="ARBA00022741"/>
    </source>
</evidence>
<dbReference type="AlphaFoldDB" id="A0A5B8YM66"/>
<keyword evidence="3 10" id="KW-0808">Transferase</keyword>
<dbReference type="EC" id="2.7.7.13" evidence="2"/>
<reference evidence="10 11" key="1">
    <citation type="submission" date="2019-08" db="EMBL/GenBank/DDBJ databases">
        <title>Antarcticibacterium arcticum sp. nov., a bacterium isolated from marine sediment of the Canadian Beaufort Sea.</title>
        <authorList>
            <person name="Lee Y.M."/>
            <person name="Baek K."/>
            <person name="Lee D.-H."/>
            <person name="Shin S.C."/>
            <person name="Jin Y.K."/>
            <person name="Park Y."/>
        </authorList>
    </citation>
    <scope>NUCLEOTIDE SEQUENCE [LARGE SCALE GENOMIC DNA]</scope>
    <source>
        <strain evidence="10 11">PAMC 28998</strain>
    </source>
</reference>
<protein>
    <recommendedName>
        <fullName evidence="2">mannose-1-phosphate guanylyltransferase</fullName>
        <ecNumber evidence="2">2.7.7.13</ecNumber>
    </recommendedName>
</protein>
<dbReference type="FunFam" id="3.90.550.10:FF:000046">
    <property type="entry name" value="Mannose-1-phosphate guanylyltransferase (GDP)"/>
    <property type="match status" value="1"/>
</dbReference>
<evidence type="ECO:0000256" key="1">
    <source>
        <dbReference type="ARBA" id="ARBA00006115"/>
    </source>
</evidence>
<sequence>MNSLNENYYAVIMAGGVGSRFWPVSTAEHPKQFQDMMGVGETLLQLTYNRLTSMVMRENILILTNENYKGIVLEQLPKLKEEQVILEPVMRNTAPCILLAALKIRKQNPNAVMLVAPSDHWIKDREAFKKDIESAFESASQEDILVTLGIQPDFPNTGYGYIRFENNTGKGKDAIGLHKVEKFTEKPTLRNARKYLEEGNYLWNAGIFIWKASGIVNSFEQLSPEMYSLFESGKEKFNEKGEKKFITEVFPKAQNISIDYAILEKADNVYVIPASFDWDDLGTWGALYSKLAKDPQKNAVVNAHLMPLETKGNIIYTHNNKVVIIDGLEDYIVVDDKNVLLIVPKEKEQEIKEMRAAAMEKYGENLG</sequence>
<name>A0A5B8YM66_9FLAO</name>
<dbReference type="SUPFAM" id="SSF159283">
    <property type="entry name" value="Guanosine diphospho-D-mannose pyrophosphorylase/mannose-6-phosphate isomerase linker domain"/>
    <property type="match status" value="1"/>
</dbReference>
<dbReference type="CDD" id="cd02509">
    <property type="entry name" value="GDP-M1P_Guanylyltransferase"/>
    <property type="match status" value="1"/>
</dbReference>
<comment type="similarity">
    <text evidence="1">Belongs to the mannose-6-phosphate isomerase type 2 family.</text>
</comment>
<gene>
    <name evidence="10" type="ORF">FK178_14350</name>
</gene>
<dbReference type="InterPro" id="IPR049577">
    <property type="entry name" value="GMPP_N"/>
</dbReference>
<dbReference type="PANTHER" id="PTHR46390:SF1">
    <property type="entry name" value="MANNOSE-1-PHOSPHATE GUANYLYLTRANSFERASE"/>
    <property type="match status" value="1"/>
</dbReference>
<dbReference type="GO" id="GO:0004475">
    <property type="term" value="F:mannose-1-phosphate guanylyltransferase (GTP) activity"/>
    <property type="evidence" value="ECO:0007669"/>
    <property type="project" value="UniProtKB-EC"/>
</dbReference>
<dbReference type="KEGG" id="anp:FK178_14350"/>
<keyword evidence="11" id="KW-1185">Reference proteome</keyword>
<evidence type="ECO:0000313" key="10">
    <source>
        <dbReference type="EMBL" id="QED38824.1"/>
    </source>
</evidence>
<evidence type="ECO:0000313" key="11">
    <source>
        <dbReference type="Proteomes" id="UP000321954"/>
    </source>
</evidence>
<keyword evidence="4 10" id="KW-0548">Nucleotidyltransferase</keyword>
<keyword evidence="5" id="KW-0547">Nucleotide-binding</keyword>
<dbReference type="RefSeq" id="WP_146836764.1">
    <property type="nucleotide sequence ID" value="NZ_CP042476.1"/>
</dbReference>
<accession>A0A5B8YM66</accession>
<comment type="catalytic activity">
    <reaction evidence="7">
        <text>alpha-D-mannose 1-phosphate + GTP + H(+) = GDP-alpha-D-mannose + diphosphate</text>
        <dbReference type="Rhea" id="RHEA:15229"/>
        <dbReference type="ChEBI" id="CHEBI:15378"/>
        <dbReference type="ChEBI" id="CHEBI:33019"/>
        <dbReference type="ChEBI" id="CHEBI:37565"/>
        <dbReference type="ChEBI" id="CHEBI:57527"/>
        <dbReference type="ChEBI" id="CHEBI:58409"/>
        <dbReference type="EC" id="2.7.7.13"/>
    </reaction>
</comment>
<evidence type="ECO:0000256" key="3">
    <source>
        <dbReference type="ARBA" id="ARBA00022679"/>
    </source>
</evidence>
<feature type="domain" description="Nucleotidyl transferase" evidence="8">
    <location>
        <begin position="10"/>
        <end position="294"/>
    </location>
</feature>
<evidence type="ECO:0000259" key="8">
    <source>
        <dbReference type="Pfam" id="PF00483"/>
    </source>
</evidence>
<dbReference type="InterPro" id="IPR029044">
    <property type="entry name" value="Nucleotide-diphossugar_trans"/>
</dbReference>
<organism evidence="10 11">
    <name type="scientific">Antarcticibacterium arcticum</name>
    <dbReference type="NCBI Taxonomy" id="2585771"/>
    <lineage>
        <taxon>Bacteria</taxon>
        <taxon>Pseudomonadati</taxon>
        <taxon>Bacteroidota</taxon>
        <taxon>Flavobacteriia</taxon>
        <taxon>Flavobacteriales</taxon>
        <taxon>Flavobacteriaceae</taxon>
        <taxon>Antarcticibacterium</taxon>
    </lineage>
</organism>
<dbReference type="InterPro" id="IPR005835">
    <property type="entry name" value="NTP_transferase_dom"/>
</dbReference>
<dbReference type="EMBL" id="CP042476">
    <property type="protein sequence ID" value="QED38824.1"/>
    <property type="molecule type" value="Genomic_DNA"/>
</dbReference>
<evidence type="ECO:0000256" key="6">
    <source>
        <dbReference type="ARBA" id="ARBA00023134"/>
    </source>
</evidence>
<dbReference type="Pfam" id="PF22640">
    <property type="entry name" value="ManC_GMP_beta-helix"/>
    <property type="match status" value="1"/>
</dbReference>
<dbReference type="OrthoDB" id="9806359at2"/>
<evidence type="ECO:0000256" key="2">
    <source>
        <dbReference type="ARBA" id="ARBA00012387"/>
    </source>
</evidence>
<dbReference type="PANTHER" id="PTHR46390">
    <property type="entry name" value="MANNOSE-1-PHOSPHATE GUANYLYLTRANSFERASE"/>
    <property type="match status" value="1"/>
</dbReference>
<dbReference type="Pfam" id="PF00483">
    <property type="entry name" value="NTP_transferase"/>
    <property type="match status" value="1"/>
</dbReference>
<proteinExistence type="inferred from homology"/>
<dbReference type="InterPro" id="IPR051161">
    <property type="entry name" value="Mannose-6P_isomerase_type2"/>
</dbReference>
<dbReference type="Gene3D" id="3.90.550.10">
    <property type="entry name" value="Spore Coat Polysaccharide Biosynthesis Protein SpsA, Chain A"/>
    <property type="match status" value="1"/>
</dbReference>
<dbReference type="InterPro" id="IPR054566">
    <property type="entry name" value="ManC/GMP-like_b-helix"/>
</dbReference>